<protein>
    <submittedName>
        <fullName evidence="3">Ig-like domain-containing protein</fullName>
    </submittedName>
</protein>
<accession>A0A4R6RFU3</accession>
<reference evidence="3 4" key="1">
    <citation type="submission" date="2019-03" db="EMBL/GenBank/DDBJ databases">
        <title>Genomic Encyclopedia of Type Strains, Phase IV (KMG-IV): sequencing the most valuable type-strain genomes for metagenomic binning, comparative biology and taxonomic classification.</title>
        <authorList>
            <person name="Goeker M."/>
        </authorList>
    </citation>
    <scope>NUCLEOTIDE SEQUENCE [LARGE SCALE GENOMIC DNA]</scope>
    <source>
        <strain evidence="3 4">DSM 102969</strain>
    </source>
</reference>
<feature type="domain" description="Bacterial Ig-like" evidence="2">
    <location>
        <begin position="140"/>
        <end position="213"/>
    </location>
</feature>
<keyword evidence="1" id="KW-0732">Signal</keyword>
<evidence type="ECO:0000259" key="2">
    <source>
        <dbReference type="Pfam" id="PF16640"/>
    </source>
</evidence>
<dbReference type="Gene3D" id="2.60.40.10">
    <property type="entry name" value="Immunoglobulins"/>
    <property type="match status" value="2"/>
</dbReference>
<name>A0A4R6RFU3_9HYPH</name>
<dbReference type="InterPro" id="IPR013783">
    <property type="entry name" value="Ig-like_fold"/>
</dbReference>
<evidence type="ECO:0000256" key="1">
    <source>
        <dbReference type="SAM" id="SignalP"/>
    </source>
</evidence>
<keyword evidence="4" id="KW-1185">Reference proteome</keyword>
<dbReference type="Pfam" id="PF16640">
    <property type="entry name" value="Big_3_5"/>
    <property type="match status" value="2"/>
</dbReference>
<sequence>MLDLPVRRAAVAALAASFVLLVATAASAADATTTKLTVKPGTAVHGQTVRLDAGVRLAGTTTRVTGGTVEFERGGTVLGSAVVADGKAGLLVDAPSLGVAPVIAHYRGTDAYGPSDSAPVRLQVESAATRLTLSVPAKWFHTGEPITATATVTAVAPSHAVPVGRVRFLLDASDDVGIGTLDAQGRATVTFTVAREGLKTLSASYWPTARSGFMVTSPAHARVAVRYAIGRDVVVDTGPGLLHAPTKLGRSAALFWTRPVAGGRTELKFCAYGPSTALASCHGRVVTTFGTADFRGLVASAAAVPGTPWGDHAVVAGTLPGEDGRRRIWLGYVSPAGELIASKQLSAPGLDMLHPVLAYLLDGRFVLAHADGAEIDDLTVRARIFAPAAAGFAEVGDPVVVATRTWATFGLAVTPDFSPDGRGFTAGWTAGITARPTIRRFDAGGRPLGKGRWLGAMGWLQYPSPQIDLEGMPSPLTMVATWANEVPGGAGPTNLRQTRCVAAEDCAGSDRIVAGRDESGAQIDASTEWVKGLEGWLTVFTSPDRDGAGVYGTLRRAPNWGWEEHFPLTETTAGEQYEPKAVAPIVGTDFLVFWLQKDADGATALIGRRYRP</sequence>
<dbReference type="EMBL" id="SNXY01000007">
    <property type="protein sequence ID" value="TDP85122.1"/>
    <property type="molecule type" value="Genomic_DNA"/>
</dbReference>
<feature type="domain" description="Bacterial Ig-like" evidence="2">
    <location>
        <begin position="36"/>
        <end position="124"/>
    </location>
</feature>
<gene>
    <name evidence="3" type="ORF">EDD54_1968</name>
</gene>
<comment type="caution">
    <text evidence="3">The sequence shown here is derived from an EMBL/GenBank/DDBJ whole genome shotgun (WGS) entry which is preliminary data.</text>
</comment>
<dbReference type="OrthoDB" id="8011421at2"/>
<evidence type="ECO:0000313" key="3">
    <source>
        <dbReference type="EMBL" id="TDP85122.1"/>
    </source>
</evidence>
<dbReference type="Proteomes" id="UP000294547">
    <property type="component" value="Unassembled WGS sequence"/>
</dbReference>
<dbReference type="RefSeq" id="WP_126540992.1">
    <property type="nucleotide sequence ID" value="NZ_BSPM01000004.1"/>
</dbReference>
<feature type="signal peptide" evidence="1">
    <location>
        <begin position="1"/>
        <end position="28"/>
    </location>
</feature>
<feature type="chain" id="PRO_5020321607" evidence="1">
    <location>
        <begin position="29"/>
        <end position="612"/>
    </location>
</feature>
<evidence type="ECO:0000313" key="4">
    <source>
        <dbReference type="Proteomes" id="UP000294547"/>
    </source>
</evidence>
<dbReference type="InterPro" id="IPR032109">
    <property type="entry name" value="Big_3_5"/>
</dbReference>
<organism evidence="3 4">
    <name type="scientific">Oharaeibacter diazotrophicus</name>
    <dbReference type="NCBI Taxonomy" id="1920512"/>
    <lineage>
        <taxon>Bacteria</taxon>
        <taxon>Pseudomonadati</taxon>
        <taxon>Pseudomonadota</taxon>
        <taxon>Alphaproteobacteria</taxon>
        <taxon>Hyphomicrobiales</taxon>
        <taxon>Pleomorphomonadaceae</taxon>
        <taxon>Oharaeibacter</taxon>
    </lineage>
</organism>
<dbReference type="AlphaFoldDB" id="A0A4R6RFU3"/>
<proteinExistence type="predicted"/>